<dbReference type="PROSITE" id="PS00470">
    <property type="entry name" value="IDH_IMDH"/>
    <property type="match status" value="1"/>
</dbReference>
<evidence type="ECO:0000256" key="2">
    <source>
        <dbReference type="ARBA" id="ARBA00001936"/>
    </source>
</evidence>
<keyword evidence="10 16" id="KW-0479">Metal-binding</keyword>
<dbReference type="InterPro" id="IPR004429">
    <property type="entry name" value="Isopropylmalate_DH"/>
</dbReference>
<evidence type="ECO:0000256" key="8">
    <source>
        <dbReference type="ARBA" id="ARBA00022490"/>
    </source>
</evidence>
<name>A0A927CVR1_9BACI</name>
<dbReference type="AlphaFoldDB" id="A0A927CVR1"/>
<evidence type="ECO:0000256" key="1">
    <source>
        <dbReference type="ARBA" id="ARBA00000624"/>
    </source>
</evidence>
<evidence type="ECO:0000256" key="10">
    <source>
        <dbReference type="ARBA" id="ARBA00022723"/>
    </source>
</evidence>
<comment type="subunit">
    <text evidence="6 16 17">Homodimer.</text>
</comment>
<dbReference type="GO" id="GO:0009098">
    <property type="term" value="P:L-leucine biosynthetic process"/>
    <property type="evidence" value="ECO:0007669"/>
    <property type="project" value="UniProtKB-UniRule"/>
</dbReference>
<keyword evidence="16" id="KW-0464">Manganese</keyword>
<feature type="binding site" evidence="16">
    <location>
        <position position="106"/>
    </location>
    <ligand>
        <name>substrate</name>
    </ligand>
</feature>
<dbReference type="SMART" id="SM01329">
    <property type="entry name" value="Iso_dh"/>
    <property type="match status" value="1"/>
</dbReference>
<dbReference type="InterPro" id="IPR019818">
    <property type="entry name" value="IsoCit/isopropylmalate_DH_CS"/>
</dbReference>
<feature type="domain" description="Isopropylmalate dehydrogenase-like" evidence="18">
    <location>
        <begin position="4"/>
        <end position="352"/>
    </location>
</feature>
<evidence type="ECO:0000256" key="4">
    <source>
        <dbReference type="ARBA" id="ARBA00004762"/>
    </source>
</evidence>
<dbReference type="PANTHER" id="PTHR42979:SF1">
    <property type="entry name" value="3-ISOPROPYLMALATE DEHYDROGENASE"/>
    <property type="match status" value="1"/>
</dbReference>
<keyword evidence="20" id="KW-1185">Reference proteome</keyword>
<keyword evidence="12 16" id="KW-0560">Oxidoreductase</keyword>
<keyword evidence="11 16" id="KW-0460">Magnesium</keyword>
<accession>A0A927CVR1</accession>
<evidence type="ECO:0000256" key="13">
    <source>
        <dbReference type="ARBA" id="ARBA00023027"/>
    </source>
</evidence>
<dbReference type="Proteomes" id="UP000602076">
    <property type="component" value="Unassembled WGS sequence"/>
</dbReference>
<evidence type="ECO:0000256" key="14">
    <source>
        <dbReference type="ARBA" id="ARBA00023304"/>
    </source>
</evidence>
<comment type="pathway">
    <text evidence="4 16 17">Amino-acid biosynthesis; L-leucine biosynthesis; L-leucine from 3-methyl-2-oxobutanoate: step 3/4.</text>
</comment>
<dbReference type="RefSeq" id="WP_190997949.1">
    <property type="nucleotide sequence ID" value="NZ_JACXSI010000017.1"/>
</dbReference>
<feature type="binding site" evidence="16">
    <location>
        <position position="134"/>
    </location>
    <ligand>
        <name>substrate</name>
    </ligand>
</feature>
<comment type="subcellular location">
    <subcellularLocation>
        <location evidence="3 16">Cytoplasm</location>
    </subcellularLocation>
</comment>
<comment type="similarity">
    <text evidence="5 16">Belongs to the isocitrate and isopropylmalate dehydrogenases family. LeuB type 1 subfamily.</text>
</comment>
<feature type="binding site" evidence="16">
    <location>
        <begin position="281"/>
        <end position="293"/>
    </location>
    <ligand>
        <name>NAD(+)</name>
        <dbReference type="ChEBI" id="CHEBI:57540"/>
    </ligand>
</feature>
<dbReference type="Pfam" id="PF00180">
    <property type="entry name" value="Iso_dh"/>
    <property type="match status" value="1"/>
</dbReference>
<dbReference type="GO" id="GO:0003862">
    <property type="term" value="F:3-isopropylmalate dehydrogenase activity"/>
    <property type="evidence" value="ECO:0007669"/>
    <property type="project" value="UniProtKB-UniRule"/>
</dbReference>
<evidence type="ECO:0000256" key="16">
    <source>
        <dbReference type="HAMAP-Rule" id="MF_01033"/>
    </source>
</evidence>
<keyword evidence="14 16" id="KW-0100">Branched-chain amino acid biosynthesis</keyword>
<protein>
    <recommendedName>
        <fullName evidence="16">3-isopropylmalate dehydrogenase</fullName>
        <ecNumber evidence="16">1.1.1.85</ecNumber>
    </recommendedName>
    <alternativeName>
        <fullName evidence="16">3-IPM-DH</fullName>
    </alternativeName>
    <alternativeName>
        <fullName evidence="16">Beta-IPM dehydrogenase</fullName>
        <shortName evidence="16">IMDH</shortName>
    </alternativeName>
</protein>
<evidence type="ECO:0000256" key="3">
    <source>
        <dbReference type="ARBA" id="ARBA00004496"/>
    </source>
</evidence>
<evidence type="ECO:0000256" key="15">
    <source>
        <dbReference type="ARBA" id="ARBA00023577"/>
    </source>
</evidence>
<evidence type="ECO:0000313" key="20">
    <source>
        <dbReference type="Proteomes" id="UP000602076"/>
    </source>
</evidence>
<comment type="cofactor">
    <cofactor evidence="2">
        <name>Mn(2+)</name>
        <dbReference type="ChEBI" id="CHEBI:29035"/>
    </cofactor>
</comment>
<feature type="binding site" evidence="16">
    <location>
        <position position="96"/>
    </location>
    <ligand>
        <name>substrate</name>
    </ligand>
</feature>
<dbReference type="NCBIfam" id="TIGR00169">
    <property type="entry name" value="leuB"/>
    <property type="match status" value="1"/>
</dbReference>
<evidence type="ECO:0000256" key="7">
    <source>
        <dbReference type="ARBA" id="ARBA00022430"/>
    </source>
</evidence>
<dbReference type="EC" id="1.1.1.85" evidence="16"/>
<dbReference type="PANTHER" id="PTHR42979">
    <property type="entry name" value="3-ISOPROPYLMALATE DEHYDROGENASE"/>
    <property type="match status" value="1"/>
</dbReference>
<sequence>MTKVITVLPGDGIGKEITKGAVEVLKAVAERYGHSFQFEYGLIGGSAIDETGSPLPDETIEKCKKSDAILLGAVGGPKWDYNPSHLRPEIGLLKIRKELDLYANLRPITYYNSLSEASPLKADIIEGVDLMIVRELTGGLYFGKPSERITRNGEEAVVDTLFYYREEMKNIIQLAFEVARGRKKKVTSVDKANVLESSKLWREVAEEVAKEFPDVELEHMLVDNAAMQLIRNPKQFDVVVTENMFGDILSDEASVLTGSLGMLPSASLSQSGLHLYEPIHGSAPDIAGQNVANPLATILSAASMLRLSFGMEKEAEVIENAVNNVLELGYRTKDISFPGAKVLTTDEMVREVKATILDEEAISNIMNAYS</sequence>
<gene>
    <name evidence="16 19" type="primary">leuB</name>
    <name evidence="19" type="ORF">IEO70_08510</name>
</gene>
<evidence type="ECO:0000256" key="5">
    <source>
        <dbReference type="ARBA" id="ARBA00008319"/>
    </source>
</evidence>
<feature type="binding site" evidence="16">
    <location>
        <position position="247"/>
    </location>
    <ligand>
        <name>Mg(2+)</name>
        <dbReference type="ChEBI" id="CHEBI:18420"/>
    </ligand>
</feature>
<feature type="binding site" evidence="16">
    <location>
        <position position="251"/>
    </location>
    <ligand>
        <name>Mg(2+)</name>
        <dbReference type="ChEBI" id="CHEBI:18420"/>
    </ligand>
</feature>
<dbReference type="InterPro" id="IPR024084">
    <property type="entry name" value="IsoPropMal-DH-like_dom"/>
</dbReference>
<keyword evidence="9 16" id="KW-0028">Amino-acid biosynthesis</keyword>
<dbReference type="HAMAP" id="MF_01033">
    <property type="entry name" value="LeuB_type1"/>
    <property type="match status" value="1"/>
</dbReference>
<dbReference type="GO" id="GO:0000287">
    <property type="term" value="F:magnesium ion binding"/>
    <property type="evidence" value="ECO:0007669"/>
    <property type="project" value="InterPro"/>
</dbReference>
<dbReference type="GO" id="GO:0051287">
    <property type="term" value="F:NAD binding"/>
    <property type="evidence" value="ECO:0007669"/>
    <property type="project" value="InterPro"/>
</dbReference>
<comment type="catalytic activity">
    <reaction evidence="1 16 17">
        <text>(2R,3S)-3-isopropylmalate + NAD(+) = 4-methyl-2-oxopentanoate + CO2 + NADH</text>
        <dbReference type="Rhea" id="RHEA:32271"/>
        <dbReference type="ChEBI" id="CHEBI:16526"/>
        <dbReference type="ChEBI" id="CHEBI:17865"/>
        <dbReference type="ChEBI" id="CHEBI:35121"/>
        <dbReference type="ChEBI" id="CHEBI:57540"/>
        <dbReference type="ChEBI" id="CHEBI:57945"/>
        <dbReference type="EC" id="1.1.1.85"/>
    </reaction>
</comment>
<evidence type="ECO:0000256" key="11">
    <source>
        <dbReference type="ARBA" id="ARBA00022842"/>
    </source>
</evidence>
<feature type="site" description="Important for catalysis" evidence="16">
    <location>
        <position position="141"/>
    </location>
</feature>
<evidence type="ECO:0000256" key="6">
    <source>
        <dbReference type="ARBA" id="ARBA00011738"/>
    </source>
</evidence>
<evidence type="ECO:0000259" key="18">
    <source>
        <dbReference type="SMART" id="SM01329"/>
    </source>
</evidence>
<dbReference type="EMBL" id="JACXSI010000017">
    <property type="protein sequence ID" value="MBD3108406.1"/>
    <property type="molecule type" value="Genomic_DNA"/>
</dbReference>
<proteinExistence type="inferred from homology"/>
<comment type="function">
    <text evidence="15 16 17">Catalyzes the oxidation of 3-carboxy-2-hydroxy-4-methylpentanoate (3-isopropylmalate) to 3-carboxy-4-methyl-2-oxopentanoate. The product decarboxylates to 4-methyl-2 oxopentanoate.</text>
</comment>
<reference evidence="19" key="1">
    <citation type="submission" date="2020-09" db="EMBL/GenBank/DDBJ databases">
        <title>Bacillus faecalis sp. nov., a moderately halophilic bacterium isolated from cow faeces.</title>
        <authorList>
            <person name="Jiang L."/>
            <person name="Lee J."/>
        </authorList>
    </citation>
    <scope>NUCLEOTIDE SEQUENCE</scope>
    <source>
        <strain evidence="19">AGMB 02131</strain>
    </source>
</reference>
<keyword evidence="8 16" id="KW-0963">Cytoplasm</keyword>
<feature type="binding site" evidence="16">
    <location>
        <position position="223"/>
    </location>
    <ligand>
        <name>Mg(2+)</name>
        <dbReference type="ChEBI" id="CHEBI:18420"/>
    </ligand>
</feature>
<evidence type="ECO:0000313" key="19">
    <source>
        <dbReference type="EMBL" id="MBD3108406.1"/>
    </source>
</evidence>
<evidence type="ECO:0000256" key="17">
    <source>
        <dbReference type="RuleBase" id="RU004445"/>
    </source>
</evidence>
<dbReference type="Gene3D" id="3.40.718.10">
    <property type="entry name" value="Isopropylmalate Dehydrogenase"/>
    <property type="match status" value="1"/>
</dbReference>
<organism evidence="19 20">
    <name type="scientific">Peribacillus faecalis</name>
    <dbReference type="NCBI Taxonomy" id="2772559"/>
    <lineage>
        <taxon>Bacteria</taxon>
        <taxon>Bacillati</taxon>
        <taxon>Bacillota</taxon>
        <taxon>Bacilli</taxon>
        <taxon>Bacillales</taxon>
        <taxon>Bacillaceae</taxon>
        <taxon>Peribacillus</taxon>
    </lineage>
</organism>
<comment type="cofactor">
    <cofactor evidence="16 17">
        <name>Mg(2+)</name>
        <dbReference type="ChEBI" id="CHEBI:18420"/>
    </cofactor>
    <cofactor evidence="16 17">
        <name>Mn(2+)</name>
        <dbReference type="ChEBI" id="CHEBI:29035"/>
    </cofactor>
    <text evidence="16 17">Binds 1 Mg(2+) or Mn(2+) ion per subunit.</text>
</comment>
<dbReference type="GO" id="GO:0005829">
    <property type="term" value="C:cytosol"/>
    <property type="evidence" value="ECO:0007669"/>
    <property type="project" value="TreeGrafter"/>
</dbReference>
<evidence type="ECO:0000256" key="12">
    <source>
        <dbReference type="ARBA" id="ARBA00023002"/>
    </source>
</evidence>
<keyword evidence="7 16" id="KW-0432">Leucine biosynthesis</keyword>
<evidence type="ECO:0000256" key="9">
    <source>
        <dbReference type="ARBA" id="ARBA00022605"/>
    </source>
</evidence>
<feature type="site" description="Important for catalysis" evidence="16">
    <location>
        <position position="191"/>
    </location>
</feature>
<feature type="binding site" evidence="16">
    <location>
        <begin position="76"/>
        <end position="89"/>
    </location>
    <ligand>
        <name>NAD(+)</name>
        <dbReference type="ChEBI" id="CHEBI:57540"/>
    </ligand>
</feature>
<comment type="caution">
    <text evidence="19">The sequence shown here is derived from an EMBL/GenBank/DDBJ whole genome shotgun (WGS) entry which is preliminary data.</text>
</comment>
<dbReference type="SUPFAM" id="SSF53659">
    <property type="entry name" value="Isocitrate/Isopropylmalate dehydrogenase-like"/>
    <property type="match status" value="1"/>
</dbReference>
<keyword evidence="13 16" id="KW-0520">NAD</keyword>
<feature type="binding site" evidence="16">
    <location>
        <position position="223"/>
    </location>
    <ligand>
        <name>substrate</name>
    </ligand>
</feature>
<dbReference type="FunFam" id="3.40.718.10:FF:000028">
    <property type="entry name" value="3-isopropylmalate dehydrogenase"/>
    <property type="match status" value="1"/>
</dbReference>